<keyword evidence="2" id="KW-1185">Reference proteome</keyword>
<sequence>MSKEIVVMQRDYASLNQKMDIIADAVRKFVKFYEALTPQIAQMSTHEVHSLNEILTLLNELKALISKPGSSPLITPEFLSQKFLLFELVLHKQLAPLSRIVSLLPTNGPPVVTGVQGGE</sequence>
<dbReference type="Proteomes" id="UP001177003">
    <property type="component" value="Chromosome 5"/>
</dbReference>
<evidence type="ECO:0000313" key="2">
    <source>
        <dbReference type="Proteomes" id="UP001177003"/>
    </source>
</evidence>
<reference evidence="1" key="1">
    <citation type="submission" date="2023-04" db="EMBL/GenBank/DDBJ databases">
        <authorList>
            <person name="Vijverberg K."/>
            <person name="Xiong W."/>
            <person name="Schranz E."/>
        </authorList>
    </citation>
    <scope>NUCLEOTIDE SEQUENCE</scope>
</reference>
<accession>A0AA35Z426</accession>
<evidence type="ECO:0000313" key="1">
    <source>
        <dbReference type="EMBL" id="CAI9285518.1"/>
    </source>
</evidence>
<dbReference type="AlphaFoldDB" id="A0AA35Z426"/>
<proteinExistence type="predicted"/>
<name>A0AA35Z426_LACSI</name>
<dbReference type="EMBL" id="OX465081">
    <property type="protein sequence ID" value="CAI9285518.1"/>
    <property type="molecule type" value="Genomic_DNA"/>
</dbReference>
<gene>
    <name evidence="1" type="ORF">LSALG_LOCUS24981</name>
</gene>
<protein>
    <submittedName>
        <fullName evidence="1">Uncharacterized protein</fullName>
    </submittedName>
</protein>
<organism evidence="1 2">
    <name type="scientific">Lactuca saligna</name>
    <name type="common">Willowleaf lettuce</name>
    <dbReference type="NCBI Taxonomy" id="75948"/>
    <lineage>
        <taxon>Eukaryota</taxon>
        <taxon>Viridiplantae</taxon>
        <taxon>Streptophyta</taxon>
        <taxon>Embryophyta</taxon>
        <taxon>Tracheophyta</taxon>
        <taxon>Spermatophyta</taxon>
        <taxon>Magnoliopsida</taxon>
        <taxon>eudicotyledons</taxon>
        <taxon>Gunneridae</taxon>
        <taxon>Pentapetalae</taxon>
        <taxon>asterids</taxon>
        <taxon>campanulids</taxon>
        <taxon>Asterales</taxon>
        <taxon>Asteraceae</taxon>
        <taxon>Cichorioideae</taxon>
        <taxon>Cichorieae</taxon>
        <taxon>Lactucinae</taxon>
        <taxon>Lactuca</taxon>
    </lineage>
</organism>